<dbReference type="SMART" id="SM00052">
    <property type="entry name" value="EAL"/>
    <property type="match status" value="1"/>
</dbReference>
<proteinExistence type="predicted"/>
<dbReference type="NCBIfam" id="TIGR00229">
    <property type="entry name" value="sensory_box"/>
    <property type="match status" value="1"/>
</dbReference>
<dbReference type="InterPro" id="IPR050706">
    <property type="entry name" value="Cyclic-di-GMP_PDE-like"/>
</dbReference>
<feature type="domain" description="EAL" evidence="2">
    <location>
        <begin position="409"/>
        <end position="665"/>
    </location>
</feature>
<dbReference type="Pfam" id="PF00563">
    <property type="entry name" value="EAL"/>
    <property type="match status" value="1"/>
</dbReference>
<evidence type="ECO:0000313" key="5">
    <source>
        <dbReference type="Proteomes" id="UP001201273"/>
    </source>
</evidence>
<evidence type="ECO:0000313" key="4">
    <source>
        <dbReference type="EMBL" id="MCE2596897.1"/>
    </source>
</evidence>
<dbReference type="PROSITE" id="PS50883">
    <property type="entry name" value="EAL"/>
    <property type="match status" value="1"/>
</dbReference>
<organism evidence="4 5">
    <name type="scientific">Motilimonas cestriensis</name>
    <dbReference type="NCBI Taxonomy" id="2742685"/>
    <lineage>
        <taxon>Bacteria</taxon>
        <taxon>Pseudomonadati</taxon>
        <taxon>Pseudomonadota</taxon>
        <taxon>Gammaproteobacteria</taxon>
        <taxon>Alteromonadales</taxon>
        <taxon>Alteromonadales genera incertae sedis</taxon>
        <taxon>Motilimonas</taxon>
    </lineage>
</organism>
<dbReference type="InterPro" id="IPR001633">
    <property type="entry name" value="EAL_dom"/>
</dbReference>
<keyword evidence="1" id="KW-0129">CBS domain</keyword>
<dbReference type="InterPro" id="IPR035919">
    <property type="entry name" value="EAL_sf"/>
</dbReference>
<evidence type="ECO:0000256" key="1">
    <source>
        <dbReference type="PROSITE-ProRule" id="PRU00703"/>
    </source>
</evidence>
<accession>A0ABS8WEZ7</accession>
<dbReference type="PANTHER" id="PTHR33121">
    <property type="entry name" value="CYCLIC DI-GMP PHOSPHODIESTERASE PDEF"/>
    <property type="match status" value="1"/>
</dbReference>
<sequence length="812" mass="91866">MATVIDSSLFHSMKEEAAQPWSIQLKSQRFSCSALLAKQLELASNNVPLSQFVALCDVSQTHLLKLAMKSACEQGLATQLRLIISVTKQRYLAEYIITKGDVGAANLHGHLKLLQCYLSHEQETTLLKTLFNEAKNGLMVADTNHHILMVNKEFCRETEFSEMELLGTHAGVIKSSRYDSDFYSKLWDAVNQHGYWEGELLAQTKHGDSYAHHALIKRIMLANNTKVYATTTRKLDVSLAALSNQQAIEPHIRLPDKKAFSVELERLYQSLPSNQTIVCIAFNANMSTSISDDMKAWLISQRFDSMAFNGFLGQINPSLFGLCWCSEKKVDIINTTLWSIIRRLVGTRKDDALKLAPVMTVGCSVLALDATSPKQLLAHAIQSLIANQQQLSSTLYYFDRRLSHRFERVTVLTKLLDNALQAERIEVFYQPIVTLPDLKVVKFEALFRTHLDTDMEYSTQELIQIAEKNLWIDRIDATVARQALQDLPKLQRHFNNPNLEMSINRSLHNDLVSQSCLEETLQILSYSGVDLNHVTLELTESAFFQDLTRQKQWINKLNEIGIKIAIDDFGTGYSSFSYLLNLPVNIVKIDKLFVDNLKENSCELAMIEMLSALTHKIGGKVIVEGVESVQQLNLLSKVNVDMLQGYLFSKPRNLADTLQLESENTFVHLTPHVYCHAELTAADIMEKDFIAISLDDRLRKVKQLFAQHPVEHLVVIENSQCQGVVTRAMLFQALSPYINTQSEQHRDTVTLNKRVHQIIANSPKTMMTTTPLEQCSQWLLKHSQDIIIVTGSVDVCMGVITAKEMLRQLTPN</sequence>
<dbReference type="SUPFAM" id="SSF55785">
    <property type="entry name" value="PYP-like sensor domain (PAS domain)"/>
    <property type="match status" value="1"/>
</dbReference>
<gene>
    <name evidence="4" type="ORF">K6Y31_19160</name>
</gene>
<evidence type="ECO:0000259" key="2">
    <source>
        <dbReference type="PROSITE" id="PS50883"/>
    </source>
</evidence>
<dbReference type="InterPro" id="IPR035965">
    <property type="entry name" value="PAS-like_dom_sf"/>
</dbReference>
<protein>
    <submittedName>
        <fullName evidence="4">EAL domain-containing protein</fullName>
    </submittedName>
</protein>
<dbReference type="Gene3D" id="3.20.20.450">
    <property type="entry name" value="EAL domain"/>
    <property type="match status" value="1"/>
</dbReference>
<evidence type="ECO:0000259" key="3">
    <source>
        <dbReference type="PROSITE" id="PS51371"/>
    </source>
</evidence>
<keyword evidence="5" id="KW-1185">Reference proteome</keyword>
<dbReference type="SUPFAM" id="SSF54631">
    <property type="entry name" value="CBS-domain pair"/>
    <property type="match status" value="1"/>
</dbReference>
<dbReference type="EMBL" id="JAIMJA010000027">
    <property type="protein sequence ID" value="MCE2596897.1"/>
    <property type="molecule type" value="Genomic_DNA"/>
</dbReference>
<dbReference type="InterPro" id="IPR000014">
    <property type="entry name" value="PAS"/>
</dbReference>
<reference evidence="4 5" key="1">
    <citation type="journal article" date="2022" name="Environ. Microbiol. Rep.">
        <title>Eco-phylogenetic analyses reveal divergent evolution of vitamin B12 metabolism in the marine bacterial family 'Psychromonadaceae'.</title>
        <authorList>
            <person name="Jin X."/>
            <person name="Yang Y."/>
            <person name="Cao H."/>
            <person name="Gao B."/>
            <person name="Zhao Z."/>
        </authorList>
    </citation>
    <scope>NUCLEOTIDE SEQUENCE [LARGE SCALE GENOMIC DNA]</scope>
    <source>
        <strain evidence="4 5">MKS20</strain>
    </source>
</reference>
<comment type="caution">
    <text evidence="4">The sequence shown here is derived from an EMBL/GenBank/DDBJ whole genome shotgun (WGS) entry which is preliminary data.</text>
</comment>
<dbReference type="InterPro" id="IPR046342">
    <property type="entry name" value="CBS_dom_sf"/>
</dbReference>
<dbReference type="CDD" id="cd01948">
    <property type="entry name" value="EAL"/>
    <property type="match status" value="1"/>
</dbReference>
<dbReference type="PROSITE" id="PS51371">
    <property type="entry name" value="CBS"/>
    <property type="match status" value="1"/>
</dbReference>
<name>A0ABS8WEZ7_9GAMM</name>
<dbReference type="Proteomes" id="UP001201273">
    <property type="component" value="Unassembled WGS sequence"/>
</dbReference>
<dbReference type="InterPro" id="IPR000644">
    <property type="entry name" value="CBS_dom"/>
</dbReference>
<dbReference type="RefSeq" id="WP_233054655.1">
    <property type="nucleotide sequence ID" value="NZ_JAIMJA010000027.1"/>
</dbReference>
<dbReference type="Gene3D" id="3.10.580.10">
    <property type="entry name" value="CBS-domain"/>
    <property type="match status" value="1"/>
</dbReference>
<dbReference type="Pfam" id="PF00571">
    <property type="entry name" value="CBS"/>
    <property type="match status" value="1"/>
</dbReference>
<feature type="domain" description="CBS" evidence="3">
    <location>
        <begin position="685"/>
        <end position="742"/>
    </location>
</feature>
<dbReference type="PANTHER" id="PTHR33121:SF79">
    <property type="entry name" value="CYCLIC DI-GMP PHOSPHODIESTERASE PDED-RELATED"/>
    <property type="match status" value="1"/>
</dbReference>
<dbReference type="SUPFAM" id="SSF141868">
    <property type="entry name" value="EAL domain-like"/>
    <property type="match status" value="1"/>
</dbReference>
<dbReference type="Gene3D" id="3.30.450.20">
    <property type="entry name" value="PAS domain"/>
    <property type="match status" value="1"/>
</dbReference>